<feature type="transmembrane region" description="Helical" evidence="12">
    <location>
        <begin position="7"/>
        <end position="27"/>
    </location>
</feature>
<feature type="transmembrane region" description="Helical" evidence="12">
    <location>
        <begin position="144"/>
        <end position="166"/>
    </location>
</feature>
<evidence type="ECO:0000313" key="14">
    <source>
        <dbReference type="Proteomes" id="UP001292094"/>
    </source>
</evidence>
<organism evidence="13 14">
    <name type="scientific">Petrolisthes manimaculis</name>
    <dbReference type="NCBI Taxonomy" id="1843537"/>
    <lineage>
        <taxon>Eukaryota</taxon>
        <taxon>Metazoa</taxon>
        <taxon>Ecdysozoa</taxon>
        <taxon>Arthropoda</taxon>
        <taxon>Crustacea</taxon>
        <taxon>Multicrustacea</taxon>
        <taxon>Malacostraca</taxon>
        <taxon>Eumalacostraca</taxon>
        <taxon>Eucarida</taxon>
        <taxon>Decapoda</taxon>
        <taxon>Pleocyemata</taxon>
        <taxon>Anomura</taxon>
        <taxon>Galatheoidea</taxon>
        <taxon>Porcellanidae</taxon>
        <taxon>Petrolisthes</taxon>
    </lineage>
</organism>
<gene>
    <name evidence="13" type="ORF">Pmani_031780</name>
</gene>
<dbReference type="PANTHER" id="PTHR42985">
    <property type="entry name" value="SODIUM-COUPLED MONOCARBOXYLATE TRANSPORTER"/>
    <property type="match status" value="1"/>
</dbReference>
<evidence type="ECO:0000313" key="13">
    <source>
        <dbReference type="EMBL" id="KAK4295680.1"/>
    </source>
</evidence>
<evidence type="ECO:0000256" key="8">
    <source>
        <dbReference type="ARBA" id="ARBA00023065"/>
    </source>
</evidence>
<evidence type="ECO:0000256" key="12">
    <source>
        <dbReference type="SAM" id="Phobius"/>
    </source>
</evidence>
<keyword evidence="4" id="KW-1003">Cell membrane</keyword>
<dbReference type="EMBL" id="JAWZYT010004025">
    <property type="protein sequence ID" value="KAK4295680.1"/>
    <property type="molecule type" value="Genomic_DNA"/>
</dbReference>
<name>A0AAE1NT17_9EUCA</name>
<reference evidence="13" key="1">
    <citation type="submission" date="2023-11" db="EMBL/GenBank/DDBJ databases">
        <title>Genome assemblies of two species of porcelain crab, Petrolisthes cinctipes and Petrolisthes manimaculis (Anomura: Porcellanidae).</title>
        <authorList>
            <person name="Angst P."/>
        </authorList>
    </citation>
    <scope>NUCLEOTIDE SEQUENCE</scope>
    <source>
        <strain evidence="13">PB745_02</strain>
        <tissue evidence="13">Gill</tissue>
    </source>
</reference>
<feature type="transmembrane region" description="Helical" evidence="12">
    <location>
        <begin position="488"/>
        <end position="508"/>
    </location>
</feature>
<evidence type="ECO:0000256" key="2">
    <source>
        <dbReference type="ARBA" id="ARBA00006434"/>
    </source>
</evidence>
<feature type="transmembrane region" description="Helical" evidence="12">
    <location>
        <begin position="102"/>
        <end position="124"/>
    </location>
</feature>
<keyword evidence="9 12" id="KW-0472">Membrane</keyword>
<evidence type="ECO:0000256" key="3">
    <source>
        <dbReference type="ARBA" id="ARBA00022448"/>
    </source>
</evidence>
<keyword evidence="5 12" id="KW-0812">Transmembrane</keyword>
<keyword evidence="3" id="KW-0813">Transport</keyword>
<evidence type="ECO:0008006" key="15">
    <source>
        <dbReference type="Google" id="ProtNLM"/>
    </source>
</evidence>
<dbReference type="PANTHER" id="PTHR42985:SF40">
    <property type="entry name" value="LD47995P-RELATED"/>
    <property type="match status" value="1"/>
</dbReference>
<keyword evidence="8" id="KW-0406">Ion transport</keyword>
<comment type="caution">
    <text evidence="13">The sequence shown here is derived from an EMBL/GenBank/DDBJ whole genome shotgun (WGS) entry which is preliminary data.</text>
</comment>
<dbReference type="AlphaFoldDB" id="A0AAE1NT17"/>
<evidence type="ECO:0000256" key="1">
    <source>
        <dbReference type="ARBA" id="ARBA00004651"/>
    </source>
</evidence>
<dbReference type="Gene3D" id="1.20.1730.10">
    <property type="entry name" value="Sodium/glucose cotransporter"/>
    <property type="match status" value="1"/>
</dbReference>
<dbReference type="InterPro" id="IPR038377">
    <property type="entry name" value="Na/Glc_symporter_sf"/>
</dbReference>
<keyword evidence="14" id="KW-1185">Reference proteome</keyword>
<proteinExistence type="inferred from homology"/>
<keyword evidence="7" id="KW-0915">Sodium</keyword>
<keyword evidence="6 12" id="KW-1133">Transmembrane helix</keyword>
<evidence type="ECO:0000256" key="4">
    <source>
        <dbReference type="ARBA" id="ARBA00022475"/>
    </source>
</evidence>
<feature type="transmembrane region" description="Helical" evidence="12">
    <location>
        <begin position="208"/>
        <end position="227"/>
    </location>
</feature>
<protein>
    <recommendedName>
        <fullName evidence="15">Sodium-coupled monocarboxylate transporter 1</fullName>
    </recommendedName>
</protein>
<comment type="subcellular location">
    <subcellularLocation>
        <location evidence="1">Cell membrane</location>
        <topology evidence="1">Multi-pass membrane protein</topology>
    </subcellularLocation>
</comment>
<evidence type="ECO:0000256" key="7">
    <source>
        <dbReference type="ARBA" id="ARBA00023053"/>
    </source>
</evidence>
<accession>A0AAE1NT17</accession>
<feature type="transmembrane region" description="Helical" evidence="12">
    <location>
        <begin position="404"/>
        <end position="430"/>
    </location>
</feature>
<dbReference type="GO" id="GO:0015293">
    <property type="term" value="F:symporter activity"/>
    <property type="evidence" value="ECO:0007669"/>
    <property type="project" value="TreeGrafter"/>
</dbReference>
<comment type="similarity">
    <text evidence="2 11">Belongs to the sodium:solute symporter (SSF) (TC 2.A.21) family.</text>
</comment>
<dbReference type="GO" id="GO:0006814">
    <property type="term" value="P:sodium ion transport"/>
    <property type="evidence" value="ECO:0007669"/>
    <property type="project" value="UniProtKB-KW"/>
</dbReference>
<feature type="transmembrane region" description="Helical" evidence="12">
    <location>
        <begin position="178"/>
        <end position="196"/>
    </location>
</feature>
<evidence type="ECO:0000256" key="5">
    <source>
        <dbReference type="ARBA" id="ARBA00022692"/>
    </source>
</evidence>
<dbReference type="GO" id="GO:0005886">
    <property type="term" value="C:plasma membrane"/>
    <property type="evidence" value="ECO:0007669"/>
    <property type="project" value="UniProtKB-SubCell"/>
</dbReference>
<dbReference type="InterPro" id="IPR001734">
    <property type="entry name" value="Na/solute_symporter"/>
</dbReference>
<evidence type="ECO:0000256" key="11">
    <source>
        <dbReference type="RuleBase" id="RU362091"/>
    </source>
</evidence>
<dbReference type="NCBIfam" id="TIGR00813">
    <property type="entry name" value="sss"/>
    <property type="match status" value="1"/>
</dbReference>
<evidence type="ECO:0000256" key="9">
    <source>
        <dbReference type="ARBA" id="ARBA00023136"/>
    </source>
</evidence>
<evidence type="ECO:0000256" key="6">
    <source>
        <dbReference type="ARBA" id="ARBA00022989"/>
    </source>
</evidence>
<feature type="transmembrane region" description="Helical" evidence="12">
    <location>
        <begin position="258"/>
        <end position="278"/>
    </location>
</feature>
<sequence>MFSGWDWAVFSVFLTASLSIGWVAGLVQRRNIKKGEEDAEFLMGGRSRRRVPDGGTIVEPCSCGHVYLSRCHVHQYGPRNIPMFFPHRAGNPAEMYSHGTQLWLNLIGLSLGFVYVHKVVLRVLYPLKITSVYTYIEKRFQSRFLTSFAIITTMIGTFFYMGLVSYSPSLAMETVTGFPTWGSIIILGLICTLYSSWGGVRAVVYTDILQTFVMFSGIIVIMVLATVEVGGLSEVWKIAEEHGRVEWWNINPDPLQRHSVWTVTVQGYFTALIVFGMGQPQVQRILSVNKWNKAIFAHYLDLVMLLALYSCCNYMGVAVFAVYADCDPMATGDIDKPDEILPYYVTDKLSGFYGLPGLFIAALYAGSLSSYSSQINAVSAVMWEGYFKNSSWVENMPPHRRPYVNILGGIVGFATSLLFNLWITLGATFFGHAPTLLPFSDEGCNSTTLQPDSTFLTTIPTTLFPTTTTEVTPEDDYVFPLYLVSYTLYYLFGVSITFAVGAIVSLLYKPWSLEESGEAYIHPTFYKLQKWWETRNQHKDTTASTNNLVPMEKM</sequence>
<dbReference type="Proteomes" id="UP001292094">
    <property type="component" value="Unassembled WGS sequence"/>
</dbReference>
<evidence type="ECO:0000256" key="10">
    <source>
        <dbReference type="ARBA" id="ARBA00023201"/>
    </source>
</evidence>
<keyword evidence="10" id="KW-0739">Sodium transport</keyword>
<feature type="transmembrane region" description="Helical" evidence="12">
    <location>
        <begin position="358"/>
        <end position="383"/>
    </location>
</feature>
<feature type="transmembrane region" description="Helical" evidence="12">
    <location>
        <begin position="299"/>
        <end position="323"/>
    </location>
</feature>
<dbReference type="Pfam" id="PF00474">
    <property type="entry name" value="SSF"/>
    <property type="match status" value="1"/>
</dbReference>
<dbReference type="InterPro" id="IPR051163">
    <property type="entry name" value="Sodium:Solute_Symporter_SSF"/>
</dbReference>
<dbReference type="PROSITE" id="PS50283">
    <property type="entry name" value="NA_SOLUT_SYMP_3"/>
    <property type="match status" value="1"/>
</dbReference>